<feature type="domain" description="C2H2-type" evidence="3">
    <location>
        <begin position="9"/>
        <end position="36"/>
    </location>
</feature>
<keyword evidence="1" id="KW-0863">Zinc-finger</keyword>
<dbReference type="PROSITE" id="PS00028">
    <property type="entry name" value="ZINC_FINGER_C2H2_1"/>
    <property type="match status" value="4"/>
</dbReference>
<dbReference type="PROSITE" id="PS50157">
    <property type="entry name" value="ZINC_FINGER_C2H2_2"/>
    <property type="match status" value="4"/>
</dbReference>
<feature type="domain" description="C2H2-type" evidence="3">
    <location>
        <begin position="119"/>
        <end position="146"/>
    </location>
</feature>
<accession>O04749</accession>
<name>P93719_PETHY</name>
<dbReference type="InterPro" id="IPR036236">
    <property type="entry name" value="Znf_C2H2_sf"/>
</dbReference>
<feature type="domain" description="C2H2-type" evidence="3">
    <location>
        <begin position="488"/>
        <end position="510"/>
    </location>
</feature>
<evidence type="ECO:0000259" key="3">
    <source>
        <dbReference type="PROSITE" id="PS50157"/>
    </source>
</evidence>
<feature type="compositionally biased region" description="Low complexity" evidence="2">
    <location>
        <begin position="281"/>
        <end position="292"/>
    </location>
</feature>
<dbReference type="PANTHER" id="PTHR46869:SF1">
    <property type="entry name" value="C2H2-LIKE ZINC FINGER PROTEIN"/>
    <property type="match status" value="1"/>
</dbReference>
<reference evidence="4" key="1">
    <citation type="submission" date="1997-05" db="EMBL/GenBank/DDBJ databases">
        <title>Seven zinc-finger transcription factors are expressed sequentially during the development of anthers and pollen in Petunia.</title>
        <authorList>
            <person name="Kobayashi A."/>
            <person name="Sakamoto A."/>
            <person name="Kubo K."/>
            <person name="Rybka Z."/>
            <person name="Kanno Y."/>
            <person name="Takatsuji H."/>
        </authorList>
    </citation>
    <scope>NUCLEOTIDE SEQUENCE</scope>
    <source>
        <strain evidence="4">Mitchell diploid</strain>
        <tissue evidence="4">Stamen</tissue>
    </source>
</reference>
<dbReference type="AlphaFoldDB" id="P93719"/>
<proteinExistence type="evidence at transcript level"/>
<dbReference type="PANTHER" id="PTHR46869">
    <property type="entry name" value="C2H2-LIKE ZINC FINGER PROTEIN"/>
    <property type="match status" value="1"/>
</dbReference>
<organism evidence="4">
    <name type="scientific">Petunia hybrida</name>
    <name type="common">Petunia</name>
    <dbReference type="NCBI Taxonomy" id="4102"/>
    <lineage>
        <taxon>Eukaryota</taxon>
        <taxon>Viridiplantae</taxon>
        <taxon>Streptophyta</taxon>
        <taxon>Embryophyta</taxon>
        <taxon>Tracheophyta</taxon>
        <taxon>Spermatophyta</taxon>
        <taxon>Magnoliopsida</taxon>
        <taxon>eudicotyledons</taxon>
        <taxon>Gunneridae</taxon>
        <taxon>Pentapetalae</taxon>
        <taxon>asterids</taxon>
        <taxon>lamiids</taxon>
        <taxon>Solanales</taxon>
        <taxon>Solanaceae</taxon>
        <taxon>Petunioideae</taxon>
        <taxon>Petunia</taxon>
    </lineage>
</organism>
<dbReference type="SUPFAM" id="SSF57667">
    <property type="entry name" value="beta-beta-alpha zinc fingers"/>
    <property type="match status" value="2"/>
</dbReference>
<evidence type="ECO:0000256" key="1">
    <source>
        <dbReference type="PROSITE-ProRule" id="PRU00042"/>
    </source>
</evidence>
<dbReference type="GO" id="GO:0008270">
    <property type="term" value="F:zinc ion binding"/>
    <property type="evidence" value="ECO:0007669"/>
    <property type="project" value="UniProtKB-KW"/>
</dbReference>
<evidence type="ECO:0000256" key="2">
    <source>
        <dbReference type="SAM" id="MobiDB-lite"/>
    </source>
</evidence>
<protein>
    <submittedName>
        <fullName evidence="4">ZPT4-3</fullName>
    </submittedName>
</protein>
<sequence length="554" mass="62616">MEEDQDLKFVCKVCNKKYPCGKSLGGHMRSHVLDNSTEFEEKVEDKLEKLEYWSSDEKNSNREKASLVDAGFEEGPHHDGENDHQSKFELGGHTSYGLRENPKKTWRAVDSTSLLPQERMCQQCGKVFQSLKALCGHMACHSEKDKGALIDSNSDSEAEEEELRLRTRSKTKRYKTIVVKPSSFCLVNSSTVNNSSSSVSEIDEQEQEEVAKSLMKLSRDSRIWNCVTSVDESSDNNSVVLETKSSSTDMRFGRKDSLKRVYNQDETPPTKNKEDRNLKLSVSDAEAQSESSDSAYFLEENAIVESDVSVDGFGINGNSKWITSKMSNAAWCDESRTHKEKGLNRNKRNTIDSSKDITEECEDDDYWLSSYEDKCEPRKRLRDSSYHPELGNESYKKMKLSHKGSEGCKKIHNKKKYECLNCKKIFGSYQALGGHRPCHKKANSYVESINGTGENSLDADHDGKPFSAVKEPSYNPEKKIKPKKVKGHECPYCDRVFKSGQALGGHKRSHFIGGSFRNLNQSSAAKKEADDLLDLNLPAPIDDEDNEHAHFVSW</sequence>
<dbReference type="InterPro" id="IPR013087">
    <property type="entry name" value="Znf_C2H2_type"/>
</dbReference>
<feature type="compositionally biased region" description="Basic and acidic residues" evidence="2">
    <location>
        <begin position="251"/>
        <end position="263"/>
    </location>
</feature>
<keyword evidence="1" id="KW-0479">Metal-binding</keyword>
<dbReference type="Pfam" id="PF13912">
    <property type="entry name" value="zf-C2H2_6"/>
    <property type="match status" value="4"/>
</dbReference>
<dbReference type="EMBL" id="AB003672">
    <property type="protein sequence ID" value="BAA20137.1"/>
    <property type="molecule type" value="mRNA"/>
</dbReference>
<dbReference type="Gene3D" id="3.30.160.60">
    <property type="entry name" value="Classic Zinc Finger"/>
    <property type="match status" value="1"/>
</dbReference>
<feature type="domain" description="C2H2-type" evidence="3">
    <location>
        <begin position="417"/>
        <end position="444"/>
    </location>
</feature>
<accession>P93719</accession>
<feature type="region of interest" description="Disordered" evidence="2">
    <location>
        <begin position="235"/>
        <end position="292"/>
    </location>
</feature>
<dbReference type="SMART" id="SM00355">
    <property type="entry name" value="ZnF_C2H2"/>
    <property type="match status" value="4"/>
</dbReference>
<evidence type="ECO:0000313" key="4">
    <source>
        <dbReference type="EMBL" id="BAA20137.1"/>
    </source>
</evidence>
<keyword evidence="1" id="KW-0862">Zinc</keyword>